<feature type="region of interest" description="Disordered" evidence="3">
    <location>
        <begin position="776"/>
        <end position="837"/>
    </location>
</feature>
<evidence type="ECO:0000313" key="4">
    <source>
        <dbReference type="EMBL" id="OEU09552.1"/>
    </source>
</evidence>
<evidence type="ECO:0008006" key="6">
    <source>
        <dbReference type="Google" id="ProtNLM"/>
    </source>
</evidence>
<dbReference type="OrthoDB" id="295029at2759"/>
<feature type="compositionally biased region" description="Basic and acidic residues" evidence="3">
    <location>
        <begin position="727"/>
        <end position="742"/>
    </location>
</feature>
<dbReference type="Proteomes" id="UP000095751">
    <property type="component" value="Unassembled WGS sequence"/>
</dbReference>
<feature type="region of interest" description="Disordered" evidence="3">
    <location>
        <begin position="79"/>
        <end position="163"/>
    </location>
</feature>
<feature type="compositionally biased region" description="Acidic residues" evidence="3">
    <location>
        <begin position="203"/>
        <end position="221"/>
    </location>
</feature>
<gene>
    <name evidence="4" type="ORF">FRACYDRAFT_248404</name>
</gene>
<protein>
    <recommendedName>
        <fullName evidence="6">SAPS-domain-containing protein</fullName>
    </recommendedName>
</protein>
<name>A0A1E7EUH6_9STRA</name>
<dbReference type="EMBL" id="KV784375">
    <property type="protein sequence ID" value="OEU09552.1"/>
    <property type="molecule type" value="Genomic_DNA"/>
</dbReference>
<proteinExistence type="inferred from homology"/>
<evidence type="ECO:0000256" key="2">
    <source>
        <dbReference type="ARBA" id="ARBA00023306"/>
    </source>
</evidence>
<keyword evidence="5" id="KW-1185">Reference proteome</keyword>
<dbReference type="KEGG" id="fcy:FRACYDRAFT_248404"/>
<feature type="compositionally biased region" description="Basic and acidic residues" evidence="3">
    <location>
        <begin position="130"/>
        <end position="141"/>
    </location>
</feature>
<feature type="compositionally biased region" description="Basic and acidic residues" evidence="3">
    <location>
        <begin position="803"/>
        <end position="815"/>
    </location>
</feature>
<dbReference type="InterPro" id="IPR007587">
    <property type="entry name" value="SAPS"/>
</dbReference>
<dbReference type="PANTHER" id="PTHR12634">
    <property type="entry name" value="SIT4 YEAST -ASSOCIATING PROTEIN-RELATED"/>
    <property type="match status" value="1"/>
</dbReference>
<keyword evidence="2" id="KW-0131">Cell cycle</keyword>
<feature type="compositionally biased region" description="Acidic residues" evidence="3">
    <location>
        <begin position="897"/>
        <end position="908"/>
    </location>
</feature>
<organism evidence="4 5">
    <name type="scientific">Fragilariopsis cylindrus CCMP1102</name>
    <dbReference type="NCBI Taxonomy" id="635003"/>
    <lineage>
        <taxon>Eukaryota</taxon>
        <taxon>Sar</taxon>
        <taxon>Stramenopiles</taxon>
        <taxon>Ochrophyta</taxon>
        <taxon>Bacillariophyta</taxon>
        <taxon>Bacillariophyceae</taxon>
        <taxon>Bacillariophycidae</taxon>
        <taxon>Bacillariales</taxon>
        <taxon>Bacillariaceae</taxon>
        <taxon>Fragilariopsis</taxon>
    </lineage>
</organism>
<feature type="region of interest" description="Disordered" evidence="3">
    <location>
        <begin position="497"/>
        <end position="517"/>
    </location>
</feature>
<dbReference type="InParanoid" id="A0A1E7EUH6"/>
<dbReference type="AlphaFoldDB" id="A0A1E7EUH6"/>
<feature type="region of interest" description="Disordered" evidence="3">
    <location>
        <begin position="725"/>
        <end position="746"/>
    </location>
</feature>
<dbReference type="GO" id="GO:0019888">
    <property type="term" value="F:protein phosphatase regulator activity"/>
    <property type="evidence" value="ECO:0007669"/>
    <property type="project" value="TreeGrafter"/>
</dbReference>
<feature type="region of interest" description="Disordered" evidence="3">
    <location>
        <begin position="201"/>
        <end position="221"/>
    </location>
</feature>
<comment type="similarity">
    <text evidence="1">Belongs to the SAPS family.</text>
</comment>
<evidence type="ECO:0000256" key="1">
    <source>
        <dbReference type="ARBA" id="ARBA00006180"/>
    </source>
</evidence>
<evidence type="ECO:0000313" key="5">
    <source>
        <dbReference type="Proteomes" id="UP000095751"/>
    </source>
</evidence>
<feature type="compositionally biased region" description="Polar residues" evidence="3">
    <location>
        <begin position="120"/>
        <end position="129"/>
    </location>
</feature>
<feature type="compositionally biased region" description="Acidic residues" evidence="3">
    <location>
        <begin position="984"/>
        <end position="1009"/>
    </location>
</feature>
<feature type="compositionally biased region" description="Polar residues" evidence="3">
    <location>
        <begin position="821"/>
        <end position="836"/>
    </location>
</feature>
<dbReference type="GO" id="GO:0019903">
    <property type="term" value="F:protein phosphatase binding"/>
    <property type="evidence" value="ECO:0007669"/>
    <property type="project" value="InterPro"/>
</dbReference>
<feature type="region of interest" description="Disordered" evidence="3">
    <location>
        <begin position="677"/>
        <end position="704"/>
    </location>
</feature>
<feature type="compositionally biased region" description="Low complexity" evidence="3">
    <location>
        <begin position="79"/>
        <end position="90"/>
    </location>
</feature>
<sequence>MSLLDSAGIVNGDIWCNGAFSFESPLKDLLDSGEYTLDQLLAEDELLQELRGMHPQLIEFFSSEEAVAGLIRYIISPPTKESPSSSSAIIIDEEKLDDDAENKNKLEEESTSNEEDEPISPNNHNPNNRIEQEEEKKEATKELGNLEDDNTIEYDLTQQKTKEEERDAVYVRFPYMACEVICCEMKGVIDILMDGFVPSSTGEAEEDVDADVDADADEEQSDIVEKDNQINSTSTDRSQRMLDLFFSVLYDSKPGEIDDYRAGYFEKILSILFRNRPKDIAQYLNNGGGKGNVTLMSALFKHLYSHSLMQIVQRLLLPEHPVTPQNSESMEDSNECEDLFNDSMEGADMDPFDTFRCNWSESEIALHMILDCLIGSNKTIDIENEIDEEQTLNLYQNASEVLITIIQNSPVTSYALHSLTTDPILEKLVLAATHVEDGSQFSRHDSRLTCAMNVLESLILQLGGYGSVGMTMNTEEEGGGEGAPADGIGEEIVGDKSSMSESMEGQTTSPKIPPNSLQQNYATPETLIRHLPTMLSSLSNLLLDPVTEKWLSPMQFSRKKPQQILGSSRLRIVRLLESLVLLGNSDIDSLLCGCNCLEVCLDLFWKFQWCSMLHQSVANLLVHVFEGQNSRSELQSYFLLKCNLLGRLMYSFWDKVDKGVESIVNDSNTEVSESIMAMKDSDNPPAPQSSVASEKGSMDDVLPVSDDDVDAAMEQQQDSISINAIDVESKHSDVSDENKIEDNPMGDHYPAESFRLGYMGHVIIICQALVHACTEDKNDDSPSLETNEFPETMSTESENVEINLRKEFRESPKQDEDSDALSRNSTDGSIPTNEAPPNSLMLAQLVNMHPLTKIWQDFVMTTLASETALQTTPLGGFQAPTLGMDPLHMHRPGADNGEYDDDDDDDDGGAPPVPQRGILVDGDVIDMDDNDLDVAASMMAGLSLGQVAGNRGDSQTNQDTLPGQSNQNVYIFDDPLGGGRFGDNVDDDDSSDSSDEDPDTSEKMDDENDAPIMDLFAGNFDTFGGTDSGDQQPSSGNWSDFANFDDAFAGVQTVEDNPKNEEKNDFDNIFGDVKKGHDILLDDLEKPSTFDNGTLSNDVVIDVKATSGVQGSTGL</sequence>
<dbReference type="PANTHER" id="PTHR12634:SF8">
    <property type="entry name" value="FIERY MOUNTAIN, ISOFORM D"/>
    <property type="match status" value="1"/>
</dbReference>
<feature type="compositionally biased region" description="Acidic residues" evidence="3">
    <location>
        <begin position="109"/>
        <end position="118"/>
    </location>
</feature>
<feature type="compositionally biased region" description="Polar residues" evidence="3">
    <location>
        <begin position="952"/>
        <end position="969"/>
    </location>
</feature>
<accession>A0A1E7EUH6</accession>
<feature type="region of interest" description="Disordered" evidence="3">
    <location>
        <begin position="880"/>
        <end position="924"/>
    </location>
</feature>
<evidence type="ECO:0000256" key="3">
    <source>
        <dbReference type="SAM" id="MobiDB-lite"/>
    </source>
</evidence>
<feature type="region of interest" description="Disordered" evidence="3">
    <location>
        <begin position="947"/>
        <end position="1010"/>
    </location>
</feature>
<reference evidence="4 5" key="1">
    <citation type="submission" date="2016-09" db="EMBL/GenBank/DDBJ databases">
        <title>Extensive genetic diversity and differential bi-allelic expression allows diatom success in the polar Southern Ocean.</title>
        <authorList>
            <consortium name="DOE Joint Genome Institute"/>
            <person name="Mock T."/>
            <person name="Otillar R.P."/>
            <person name="Strauss J."/>
            <person name="Dupont C."/>
            <person name="Frickenhaus S."/>
            <person name="Maumus F."/>
            <person name="Mcmullan M."/>
            <person name="Sanges R."/>
            <person name="Schmutz J."/>
            <person name="Toseland A."/>
            <person name="Valas R."/>
            <person name="Veluchamy A."/>
            <person name="Ward B.J."/>
            <person name="Allen A."/>
            <person name="Barry K."/>
            <person name="Falciatore A."/>
            <person name="Ferrante M."/>
            <person name="Fortunato A.E."/>
            <person name="Gloeckner G."/>
            <person name="Gruber A."/>
            <person name="Hipkin R."/>
            <person name="Janech M."/>
            <person name="Kroth P."/>
            <person name="Leese F."/>
            <person name="Lindquist E."/>
            <person name="Lyon B.R."/>
            <person name="Martin J."/>
            <person name="Mayer C."/>
            <person name="Parker M."/>
            <person name="Quesneville H."/>
            <person name="Raymond J."/>
            <person name="Uhlig C."/>
            <person name="Valentin K.U."/>
            <person name="Worden A.Z."/>
            <person name="Armbrust E.V."/>
            <person name="Bowler C."/>
            <person name="Green B."/>
            <person name="Moulton V."/>
            <person name="Van Oosterhout C."/>
            <person name="Grigoriev I."/>
        </authorList>
    </citation>
    <scope>NUCLEOTIDE SEQUENCE [LARGE SCALE GENOMIC DNA]</scope>
    <source>
        <strain evidence="4 5">CCMP1102</strain>
    </source>
</reference>